<dbReference type="PANTHER" id="PTHR48085:SF5">
    <property type="entry name" value="CADMIUM_ZINC-TRANSPORTING ATPASE HMA4-RELATED"/>
    <property type="match status" value="1"/>
</dbReference>
<feature type="transmembrane region" description="Helical" evidence="10">
    <location>
        <begin position="304"/>
        <end position="328"/>
    </location>
</feature>
<dbReference type="InterPro" id="IPR008250">
    <property type="entry name" value="ATPase_P-typ_transduc_dom_A_sf"/>
</dbReference>
<dbReference type="InterPro" id="IPR001757">
    <property type="entry name" value="P_typ_ATPase"/>
</dbReference>
<dbReference type="InterPro" id="IPR023214">
    <property type="entry name" value="HAD_sf"/>
</dbReference>
<dbReference type="Proteomes" id="UP000237378">
    <property type="component" value="Unassembled WGS sequence"/>
</dbReference>
<dbReference type="Gene3D" id="2.70.150.10">
    <property type="entry name" value="Calcium-transporting ATPase, cytoplasmic transduction domain A"/>
    <property type="match status" value="1"/>
</dbReference>
<protein>
    <recommendedName>
        <fullName evidence="8">P-type Zn(2+) transporter</fullName>
        <ecNumber evidence="8">7.2.2.12</ecNumber>
    </recommendedName>
</protein>
<keyword evidence="5" id="KW-1278">Translocase</keyword>
<dbReference type="NCBIfam" id="TIGR01494">
    <property type="entry name" value="ATPase_P-type"/>
    <property type="match status" value="1"/>
</dbReference>
<gene>
    <name evidence="14" type="ORF">BGP82_28685</name>
    <name evidence="13" type="ORF">KF715C_pB1570</name>
</gene>
<dbReference type="RefSeq" id="WP_004576057.1">
    <property type="nucleotide sequence ID" value="NZ_AP015031.1"/>
</dbReference>
<evidence type="ECO:0000256" key="11">
    <source>
        <dbReference type="SAM" id="MobiDB-lite"/>
    </source>
</evidence>
<dbReference type="EMBL" id="MING01000087">
    <property type="protein sequence ID" value="POF99810.1"/>
    <property type="molecule type" value="Genomic_DNA"/>
</dbReference>
<keyword evidence="6 10" id="KW-1133">Transmembrane helix</keyword>
<feature type="transmembrane region" description="Helical" evidence="10">
    <location>
        <begin position="617"/>
        <end position="635"/>
    </location>
</feature>
<dbReference type="InterPro" id="IPR027256">
    <property type="entry name" value="P-typ_ATPase_IB"/>
</dbReference>
<reference evidence="14 16" key="2">
    <citation type="submission" date="2016-08" db="EMBL/GenBank/DDBJ databases">
        <authorList>
            <person name="Seilhamer J.J."/>
        </authorList>
    </citation>
    <scope>NUCLEOTIDE SEQUENCE [LARGE SCALE GENOMIC DNA]</scope>
    <source>
        <strain evidence="14 16">KH-18-2</strain>
    </source>
</reference>
<dbReference type="InterPro" id="IPR044492">
    <property type="entry name" value="P_typ_ATPase_HD_dom"/>
</dbReference>
<dbReference type="InterPro" id="IPR059000">
    <property type="entry name" value="ATPase_P-type_domA"/>
</dbReference>
<dbReference type="GO" id="GO:0016463">
    <property type="term" value="F:P-type zinc transporter activity"/>
    <property type="evidence" value="ECO:0007669"/>
    <property type="project" value="UniProtKB-EC"/>
</dbReference>
<evidence type="ECO:0000256" key="4">
    <source>
        <dbReference type="ARBA" id="ARBA00022723"/>
    </source>
</evidence>
<evidence type="ECO:0000256" key="3">
    <source>
        <dbReference type="ARBA" id="ARBA00022692"/>
    </source>
</evidence>
<dbReference type="PROSITE" id="PS00154">
    <property type="entry name" value="ATPASE_E1_E2"/>
    <property type="match status" value="1"/>
</dbReference>
<sequence length="665" mass="70514">MKSLLERPDDQAGHKGHSHEHGSIFGMNTELVFALICGVLLGAGALAGKLGLIDRLSLVLYVSAYVFGGWFTIKEAISNIRQKRFEIDSLMLLAAAGAASIGAWAEGALLLFLFSLGHSLESYAMGRAKKAIEALSKLAPATAIVRRANGTTEMPVELLVPGDVVIVRPNDRLPADGFVVVGSSSINQAPVTGESVPVDKQPVADVELARSKPDAVDAASKVFAGTINGETLIEVEVTRRSTESTLARVIKMVSEAEVRKSPTQQFTDRFQRVFVPVVLLLVVGLLFAGIFLDEPFRDSFYRAMAVLVAASPCALAIATPSAILSGIARAARGGVLIKGGAPLEELGALNAMAFDKTGTLTEGRPRITDVIPVGGTQIEDLLNVAIAVESMSDHPLAAAIVRDGEEMIGTRRRIQAKNMSNMIGRGVRAELDGQFVWIGKVEMFGTNGIPALSKAALEAAERLRQSGRTTMVIRRADKDLGAIGLLDTPREGAKEALQKLREMGIDRMVMISGDHNRVAEAVAKQVGLDEAWGDLMPEDKVKAIKNLRLSAKVAMVGDGVNDAPAMANSSVGIAMGAAGSDVALETADIALMADDIRQLPFAVGLSRHTRSIIRQNLFVSLGIVAILVPSTIMGLSIGAAVAIHEGSTLLVVFNALRLLAYRRST</sequence>
<dbReference type="SFLD" id="SFLDS00003">
    <property type="entry name" value="Haloacid_Dehalogenase"/>
    <property type="match status" value="1"/>
</dbReference>
<feature type="domain" description="P-type ATPase A" evidence="12">
    <location>
        <begin position="138"/>
        <end position="253"/>
    </location>
</feature>
<keyword evidence="10" id="KW-0547">Nucleotide-binding</keyword>
<dbReference type="SFLD" id="SFLDF00027">
    <property type="entry name" value="p-type_atpase"/>
    <property type="match status" value="1"/>
</dbReference>
<evidence type="ECO:0000256" key="1">
    <source>
        <dbReference type="ARBA" id="ARBA00004370"/>
    </source>
</evidence>
<evidence type="ECO:0000256" key="7">
    <source>
        <dbReference type="ARBA" id="ARBA00023136"/>
    </source>
</evidence>
<evidence type="ECO:0000313" key="14">
    <source>
        <dbReference type="EMBL" id="POF99810.1"/>
    </source>
</evidence>
<dbReference type="InterPro" id="IPR018303">
    <property type="entry name" value="ATPase_P-typ_P_site"/>
</dbReference>
<dbReference type="InterPro" id="IPR036412">
    <property type="entry name" value="HAD-like_sf"/>
</dbReference>
<dbReference type="GO" id="GO:0005524">
    <property type="term" value="F:ATP binding"/>
    <property type="evidence" value="ECO:0007669"/>
    <property type="project" value="UniProtKB-UniRule"/>
</dbReference>
<dbReference type="GO" id="GO:0046872">
    <property type="term" value="F:metal ion binding"/>
    <property type="evidence" value="ECO:0007669"/>
    <property type="project" value="UniProtKB-KW"/>
</dbReference>
<keyword evidence="10" id="KW-0067">ATP-binding</keyword>
<dbReference type="SUPFAM" id="SSF56784">
    <property type="entry name" value="HAD-like"/>
    <property type="match status" value="1"/>
</dbReference>
<keyword evidence="4 10" id="KW-0479">Metal-binding</keyword>
<evidence type="ECO:0000313" key="15">
    <source>
        <dbReference type="Proteomes" id="UP000218731"/>
    </source>
</evidence>
<dbReference type="Pfam" id="PF00122">
    <property type="entry name" value="E1-E2_ATPase"/>
    <property type="match status" value="1"/>
</dbReference>
<geneLocation type="plasmid" evidence="13">
    <name>pKF715B</name>
</geneLocation>
<feature type="transmembrane region" description="Helical" evidence="10">
    <location>
        <begin position="93"/>
        <end position="117"/>
    </location>
</feature>
<feature type="compositionally biased region" description="Basic and acidic residues" evidence="11">
    <location>
        <begin position="1"/>
        <end position="13"/>
    </location>
</feature>
<reference evidence="13 15" key="1">
    <citation type="submission" date="2015-11" db="EMBL/GenBank/DDBJ databases">
        <title>Complete genome sequencing of a biphenyl-degrading bacterium, Pseudomonas putida KF715 (=NBRC110667).</title>
        <authorList>
            <person name="Suenaga H."/>
            <person name="Fujihara N."/>
            <person name="Watanabe T."/>
            <person name="Hirose J."/>
            <person name="Kimura N."/>
            <person name="Yamazoe A."/>
            <person name="Hosoyama A."/>
            <person name="Shimodaira J."/>
            <person name="Furukawa K."/>
        </authorList>
    </citation>
    <scope>NUCLEOTIDE SEQUENCE [LARGE SCALE GENOMIC DNA]</scope>
    <source>
        <strain evidence="13 15">KF715</strain>
        <plasmid evidence="13">pKF715B</plasmid>
        <plasmid evidence="15">Plasmid pkf715b dna</plasmid>
    </source>
</reference>
<feature type="transmembrane region" description="Helical" evidence="10">
    <location>
        <begin position="273"/>
        <end position="292"/>
    </location>
</feature>
<geneLocation type="plasmid" evidence="15">
    <name>pkf715b dna</name>
</geneLocation>
<evidence type="ECO:0000256" key="2">
    <source>
        <dbReference type="ARBA" id="ARBA00006024"/>
    </source>
</evidence>
<dbReference type="NCBIfam" id="TIGR01525">
    <property type="entry name" value="ATPase-IB_hvy"/>
    <property type="match status" value="1"/>
</dbReference>
<dbReference type="Proteomes" id="UP000218731">
    <property type="component" value="Plasmid pKF715B"/>
</dbReference>
<dbReference type="SFLD" id="SFLDG00002">
    <property type="entry name" value="C1.7:_P-type_atpase_like"/>
    <property type="match status" value="1"/>
</dbReference>
<evidence type="ECO:0000313" key="16">
    <source>
        <dbReference type="Proteomes" id="UP000237378"/>
    </source>
</evidence>
<dbReference type="Pfam" id="PF00702">
    <property type="entry name" value="Hydrolase"/>
    <property type="match status" value="1"/>
</dbReference>
<comment type="similarity">
    <text evidence="2 10">Belongs to the cation transport ATPase (P-type) (TC 3.A.3) family. Type IB subfamily.</text>
</comment>
<dbReference type="GO" id="GO:0005886">
    <property type="term" value="C:plasma membrane"/>
    <property type="evidence" value="ECO:0007669"/>
    <property type="project" value="UniProtKB-SubCell"/>
</dbReference>
<evidence type="ECO:0000256" key="5">
    <source>
        <dbReference type="ARBA" id="ARBA00022967"/>
    </source>
</evidence>
<dbReference type="GO" id="GO:0016887">
    <property type="term" value="F:ATP hydrolysis activity"/>
    <property type="evidence" value="ECO:0007669"/>
    <property type="project" value="InterPro"/>
</dbReference>
<name>A0A1L7NPA3_PSEPU</name>
<reference evidence="14 16" key="3">
    <citation type="submission" date="2018-03" db="EMBL/GenBank/DDBJ databases">
        <title>Draft genome of Pseudomonas putida strain KH-18-2.</title>
        <authorList>
            <person name="Yoshizawa S."/>
            <person name="Khan N.H."/>
            <person name="Nishimura M."/>
            <person name="Chiura H.X."/>
            <person name="Ogura Y."/>
            <person name="Hayashi T."/>
            <person name="Kogure K."/>
        </authorList>
    </citation>
    <scope>NUCLEOTIDE SEQUENCE [LARGE SCALE GENOMIC DNA]</scope>
    <source>
        <strain evidence="14 16">KH-18-2</strain>
    </source>
</reference>
<evidence type="ECO:0000256" key="10">
    <source>
        <dbReference type="RuleBase" id="RU362081"/>
    </source>
</evidence>
<keyword evidence="10" id="KW-1003">Cell membrane</keyword>
<dbReference type="CDD" id="cd07551">
    <property type="entry name" value="P-type_ATPase_HM_ZosA_PfeT-like"/>
    <property type="match status" value="1"/>
</dbReference>
<organism evidence="13 15">
    <name type="scientific">Pseudomonas putida</name>
    <name type="common">Arthrobacter siderocapsulatus</name>
    <dbReference type="NCBI Taxonomy" id="303"/>
    <lineage>
        <taxon>Bacteria</taxon>
        <taxon>Pseudomonadati</taxon>
        <taxon>Pseudomonadota</taxon>
        <taxon>Gammaproteobacteria</taxon>
        <taxon>Pseudomonadales</taxon>
        <taxon>Pseudomonadaceae</taxon>
        <taxon>Pseudomonas</taxon>
    </lineage>
</organism>
<dbReference type="InterPro" id="IPR023298">
    <property type="entry name" value="ATPase_P-typ_TM_dom_sf"/>
</dbReference>
<keyword evidence="3 10" id="KW-0812">Transmembrane</keyword>
<feature type="transmembrane region" description="Helical" evidence="10">
    <location>
        <begin position="55"/>
        <end position="73"/>
    </location>
</feature>
<dbReference type="InterPro" id="IPR051014">
    <property type="entry name" value="Cation_Transport_ATPase_IB"/>
</dbReference>
<comment type="catalytic activity">
    <reaction evidence="9">
        <text>Zn(2+)(in) + ATP + H2O = Zn(2+)(out) + ADP + phosphate + H(+)</text>
        <dbReference type="Rhea" id="RHEA:20621"/>
        <dbReference type="ChEBI" id="CHEBI:15377"/>
        <dbReference type="ChEBI" id="CHEBI:15378"/>
        <dbReference type="ChEBI" id="CHEBI:29105"/>
        <dbReference type="ChEBI" id="CHEBI:30616"/>
        <dbReference type="ChEBI" id="CHEBI:43474"/>
        <dbReference type="ChEBI" id="CHEBI:456216"/>
        <dbReference type="EC" id="7.2.2.12"/>
    </reaction>
</comment>
<dbReference type="InterPro" id="IPR023299">
    <property type="entry name" value="ATPase_P-typ_cyto_dom_N"/>
</dbReference>
<dbReference type="AlphaFoldDB" id="A0A1L7NPA3"/>
<dbReference type="EC" id="7.2.2.12" evidence="8"/>
<dbReference type="EMBL" id="AP015031">
    <property type="protein sequence ID" value="BAW27263.1"/>
    <property type="molecule type" value="Genomic_DNA"/>
</dbReference>
<evidence type="ECO:0000256" key="9">
    <source>
        <dbReference type="ARBA" id="ARBA00047308"/>
    </source>
</evidence>
<keyword evidence="7 10" id="KW-0472">Membrane</keyword>
<evidence type="ECO:0000256" key="6">
    <source>
        <dbReference type="ARBA" id="ARBA00022989"/>
    </source>
</evidence>
<proteinExistence type="inferred from homology"/>
<dbReference type="Gene3D" id="3.40.1110.10">
    <property type="entry name" value="Calcium-transporting ATPase, cytoplasmic domain N"/>
    <property type="match status" value="1"/>
</dbReference>
<dbReference type="SUPFAM" id="SSF81665">
    <property type="entry name" value="Calcium ATPase, transmembrane domain M"/>
    <property type="match status" value="1"/>
</dbReference>
<keyword evidence="13" id="KW-0614">Plasmid</keyword>
<dbReference type="PRINTS" id="PR00119">
    <property type="entry name" value="CATATPASE"/>
</dbReference>
<evidence type="ECO:0000256" key="8">
    <source>
        <dbReference type="ARBA" id="ARBA00039097"/>
    </source>
</evidence>
<feature type="transmembrane region" description="Helical" evidence="10">
    <location>
        <begin position="31"/>
        <end position="48"/>
    </location>
</feature>
<comment type="subcellular location">
    <subcellularLocation>
        <location evidence="10">Cell membrane</location>
    </subcellularLocation>
    <subcellularLocation>
        <location evidence="1">Membrane</location>
    </subcellularLocation>
</comment>
<dbReference type="PANTHER" id="PTHR48085">
    <property type="entry name" value="CADMIUM/ZINC-TRANSPORTING ATPASE HMA2-RELATED"/>
    <property type="match status" value="1"/>
</dbReference>
<accession>A0A1L7NPA3</accession>
<dbReference type="SUPFAM" id="SSF81653">
    <property type="entry name" value="Calcium ATPase, transduction domain A"/>
    <property type="match status" value="1"/>
</dbReference>
<evidence type="ECO:0000313" key="13">
    <source>
        <dbReference type="EMBL" id="BAW27263.1"/>
    </source>
</evidence>
<evidence type="ECO:0000259" key="12">
    <source>
        <dbReference type="Pfam" id="PF00122"/>
    </source>
</evidence>
<feature type="region of interest" description="Disordered" evidence="11">
    <location>
        <begin position="1"/>
        <end position="21"/>
    </location>
</feature>
<dbReference type="Gene3D" id="1.20.1110.10">
    <property type="entry name" value="Calcium-transporting ATPase, transmembrane domain"/>
    <property type="match status" value="1"/>
</dbReference>
<dbReference type="Gene3D" id="3.40.50.1000">
    <property type="entry name" value="HAD superfamily/HAD-like"/>
    <property type="match status" value="1"/>
</dbReference>